<evidence type="ECO:0000313" key="3">
    <source>
        <dbReference type="Proteomes" id="UP000492821"/>
    </source>
</evidence>
<dbReference type="InterPro" id="IPR001611">
    <property type="entry name" value="Leu-rich_rpt"/>
</dbReference>
<evidence type="ECO:0000256" key="2">
    <source>
        <dbReference type="ARBA" id="ARBA00022737"/>
    </source>
</evidence>
<dbReference type="InterPro" id="IPR003591">
    <property type="entry name" value="Leu-rich_rpt_typical-subtyp"/>
</dbReference>
<dbReference type="InterPro" id="IPR032675">
    <property type="entry name" value="LRR_dom_sf"/>
</dbReference>
<accession>A0A7E4VQB1</accession>
<dbReference type="PANTHER" id="PTHR45712">
    <property type="entry name" value="AGAP008170-PA"/>
    <property type="match status" value="1"/>
</dbReference>
<dbReference type="SMART" id="SM00369">
    <property type="entry name" value="LRR_TYP"/>
    <property type="match status" value="11"/>
</dbReference>
<dbReference type="PROSITE" id="PS51450">
    <property type="entry name" value="LRR"/>
    <property type="match status" value="4"/>
</dbReference>
<organism evidence="3 4">
    <name type="scientific">Panagrellus redivivus</name>
    <name type="common">Microworm</name>
    <dbReference type="NCBI Taxonomy" id="6233"/>
    <lineage>
        <taxon>Eukaryota</taxon>
        <taxon>Metazoa</taxon>
        <taxon>Ecdysozoa</taxon>
        <taxon>Nematoda</taxon>
        <taxon>Chromadorea</taxon>
        <taxon>Rhabditida</taxon>
        <taxon>Tylenchina</taxon>
        <taxon>Panagrolaimomorpha</taxon>
        <taxon>Panagrolaimoidea</taxon>
        <taxon>Panagrolaimidae</taxon>
        <taxon>Panagrellus</taxon>
    </lineage>
</organism>
<keyword evidence="3" id="KW-1185">Reference proteome</keyword>
<protein>
    <submittedName>
        <fullName evidence="4">LRRCT domain-containing protein</fullName>
    </submittedName>
</protein>
<dbReference type="FunFam" id="3.80.10.10:FF:001164">
    <property type="entry name" value="GH01279p"/>
    <property type="match status" value="1"/>
</dbReference>
<dbReference type="Pfam" id="PF13855">
    <property type="entry name" value="LRR_8"/>
    <property type="match status" value="4"/>
</dbReference>
<dbReference type="PANTHER" id="PTHR45712:SF22">
    <property type="entry name" value="INSULIN-LIKE GROWTH FACTOR-BINDING PROTEIN COMPLEX ACID LABILE SUBUNIT"/>
    <property type="match status" value="1"/>
</dbReference>
<reference evidence="3" key="1">
    <citation type="journal article" date="2013" name="Genetics">
        <title>The draft genome and transcriptome of Panagrellus redivivus are shaped by the harsh demands of a free-living lifestyle.</title>
        <authorList>
            <person name="Srinivasan J."/>
            <person name="Dillman A.R."/>
            <person name="Macchietto M.G."/>
            <person name="Heikkinen L."/>
            <person name="Lakso M."/>
            <person name="Fracchia K.M."/>
            <person name="Antoshechkin I."/>
            <person name="Mortazavi A."/>
            <person name="Wong G."/>
            <person name="Sternberg P.W."/>
        </authorList>
    </citation>
    <scope>NUCLEOTIDE SEQUENCE [LARGE SCALE GENOMIC DNA]</scope>
    <source>
        <strain evidence="3">MT8872</strain>
    </source>
</reference>
<evidence type="ECO:0000256" key="1">
    <source>
        <dbReference type="ARBA" id="ARBA00022614"/>
    </source>
</evidence>
<sequence length="453" mass="51720">MSLPSGCTLDNVSFSKRKKQLFVSCHGEDLMKVMESFRGQKVIEMNFKDCNPPTTRLTQLPNMTLQTLTIANCGIEEIDANAFLNVSDLFKLDLSKNLITNLPNMESLPELGYLFMEDNKISHIPDGTFKTNTPGGKVLNFRYCELNLRKNHFKVLNDSTFIGLEHLVVLDLGFNQISSISPKALNFGKLYQLNLDHNNLLTLPPTVFKSLTKLYELSLNNNKLSQLPSDLFSSNKGLHRLDLSFNDIEQLPSNIFKGRDRLFYLELNNNKLKSLDENVFSGAEYISTLYLHDNQLEHLPPKLFHNLKRMKKLYLDNNRLTEIPKDFVAHSKLKDVFLSNNRIKALPEKVFAHLDPSEETFPIVISLRNNSLTTVPQSAFKEIPIPDEDAFPRRRFGILLHGNPLICDEKLAWLVERVQTDAIFVDHQYFPKVPTCAGPLKFSGQALEDVELH</sequence>
<dbReference type="SMART" id="SM00365">
    <property type="entry name" value="LRR_SD22"/>
    <property type="match status" value="6"/>
</dbReference>
<dbReference type="InterPro" id="IPR050333">
    <property type="entry name" value="SLRP"/>
</dbReference>
<proteinExistence type="predicted"/>
<keyword evidence="2" id="KW-0677">Repeat</keyword>
<dbReference type="SUPFAM" id="SSF52058">
    <property type="entry name" value="L domain-like"/>
    <property type="match status" value="1"/>
</dbReference>
<dbReference type="Gene3D" id="3.80.10.10">
    <property type="entry name" value="Ribonuclease Inhibitor"/>
    <property type="match status" value="3"/>
</dbReference>
<evidence type="ECO:0000313" key="4">
    <source>
        <dbReference type="WBParaSite" id="Pan_g23937.t1"/>
    </source>
</evidence>
<dbReference type="WBParaSite" id="Pan_g23937.t1">
    <property type="protein sequence ID" value="Pan_g23937.t1"/>
    <property type="gene ID" value="Pan_g23937"/>
</dbReference>
<reference evidence="4" key="2">
    <citation type="submission" date="2020-10" db="UniProtKB">
        <authorList>
            <consortium name="WormBaseParasite"/>
        </authorList>
    </citation>
    <scope>IDENTIFICATION</scope>
</reference>
<name>A0A7E4VQB1_PANRE</name>
<dbReference type="Proteomes" id="UP000492821">
    <property type="component" value="Unassembled WGS sequence"/>
</dbReference>
<keyword evidence="1" id="KW-0433">Leucine-rich repeat</keyword>
<dbReference type="AlphaFoldDB" id="A0A7E4VQB1"/>